<name>A0A915DTJ6_9BILA</name>
<evidence type="ECO:0000313" key="1">
    <source>
        <dbReference type="Proteomes" id="UP000887574"/>
    </source>
</evidence>
<evidence type="ECO:0000313" key="2">
    <source>
        <dbReference type="WBParaSite" id="jg22685"/>
    </source>
</evidence>
<dbReference type="AlphaFoldDB" id="A0A915DTJ6"/>
<sequence length="84" mass="9279">MWHGIWGLCLYYDATIDGFSACASGQLFLPNSKWVPGNRTDGGYVRDDPICKGMCVTIQYNTKSSILIHSSQTDLFLQSNVGVD</sequence>
<accession>A0A915DTJ6</accession>
<reference evidence="2" key="1">
    <citation type="submission" date="2022-11" db="UniProtKB">
        <authorList>
            <consortium name="WormBaseParasite"/>
        </authorList>
    </citation>
    <scope>IDENTIFICATION</scope>
</reference>
<proteinExistence type="predicted"/>
<dbReference type="Proteomes" id="UP000887574">
    <property type="component" value="Unplaced"/>
</dbReference>
<keyword evidence="1" id="KW-1185">Reference proteome</keyword>
<organism evidence="1 2">
    <name type="scientific">Ditylenchus dipsaci</name>
    <dbReference type="NCBI Taxonomy" id="166011"/>
    <lineage>
        <taxon>Eukaryota</taxon>
        <taxon>Metazoa</taxon>
        <taxon>Ecdysozoa</taxon>
        <taxon>Nematoda</taxon>
        <taxon>Chromadorea</taxon>
        <taxon>Rhabditida</taxon>
        <taxon>Tylenchina</taxon>
        <taxon>Tylenchomorpha</taxon>
        <taxon>Sphaerularioidea</taxon>
        <taxon>Anguinidae</taxon>
        <taxon>Anguininae</taxon>
        <taxon>Ditylenchus</taxon>
    </lineage>
</organism>
<dbReference type="WBParaSite" id="jg22685">
    <property type="protein sequence ID" value="jg22685"/>
    <property type="gene ID" value="jg22685"/>
</dbReference>
<protein>
    <submittedName>
        <fullName evidence="2">Uncharacterized protein</fullName>
    </submittedName>
</protein>